<feature type="domain" description="Calcineurin-like phosphoesterase" evidence="5">
    <location>
        <begin position="3"/>
        <end position="194"/>
    </location>
</feature>
<keyword evidence="3" id="KW-0408">Iron</keyword>
<reference evidence="6" key="2">
    <citation type="submission" date="2020-09" db="EMBL/GenBank/DDBJ databases">
        <authorList>
            <person name="Sun Q."/>
            <person name="Zhou Y."/>
        </authorList>
    </citation>
    <scope>NUCLEOTIDE SEQUENCE</scope>
    <source>
        <strain evidence="6">CGMCC 1.12919</strain>
    </source>
</reference>
<accession>A0A916U0L3</accession>
<dbReference type="InterPro" id="IPR050884">
    <property type="entry name" value="CNP_phosphodiesterase-III"/>
</dbReference>
<evidence type="ECO:0000256" key="2">
    <source>
        <dbReference type="ARBA" id="ARBA00022801"/>
    </source>
</evidence>
<keyword evidence="7" id="KW-1185">Reference proteome</keyword>
<dbReference type="Proteomes" id="UP000637002">
    <property type="component" value="Unassembled WGS sequence"/>
</dbReference>
<gene>
    <name evidence="6" type="ORF">GCM10010994_13220</name>
</gene>
<evidence type="ECO:0000259" key="5">
    <source>
        <dbReference type="Pfam" id="PF00149"/>
    </source>
</evidence>
<dbReference type="PANTHER" id="PTHR42988:SF2">
    <property type="entry name" value="CYCLIC NUCLEOTIDE PHOSPHODIESTERASE CBUA0032-RELATED"/>
    <property type="match status" value="1"/>
</dbReference>
<evidence type="ECO:0000256" key="1">
    <source>
        <dbReference type="ARBA" id="ARBA00022723"/>
    </source>
</evidence>
<reference evidence="6" key="1">
    <citation type="journal article" date="2014" name="Int. J. Syst. Evol. Microbiol.">
        <title>Complete genome sequence of Corynebacterium casei LMG S-19264T (=DSM 44701T), isolated from a smear-ripened cheese.</title>
        <authorList>
            <consortium name="US DOE Joint Genome Institute (JGI-PGF)"/>
            <person name="Walter F."/>
            <person name="Albersmeier A."/>
            <person name="Kalinowski J."/>
            <person name="Ruckert C."/>
        </authorList>
    </citation>
    <scope>NUCLEOTIDE SEQUENCE</scope>
    <source>
        <strain evidence="6">CGMCC 1.12919</strain>
    </source>
</reference>
<dbReference type="Gene3D" id="3.60.21.10">
    <property type="match status" value="1"/>
</dbReference>
<protein>
    <submittedName>
        <fullName evidence="6">Metallophosphoesterase</fullName>
    </submittedName>
</protein>
<dbReference type="RefSeq" id="WP_188608342.1">
    <property type="nucleotide sequence ID" value="NZ_BMGG01000002.1"/>
</dbReference>
<comment type="caution">
    <text evidence="6">The sequence shown here is derived from an EMBL/GenBank/DDBJ whole genome shotgun (WGS) entry which is preliminary data.</text>
</comment>
<dbReference type="EMBL" id="BMGG01000002">
    <property type="protein sequence ID" value="GGC55661.1"/>
    <property type="molecule type" value="Genomic_DNA"/>
</dbReference>
<dbReference type="PANTHER" id="PTHR42988">
    <property type="entry name" value="PHOSPHOHYDROLASE"/>
    <property type="match status" value="1"/>
</dbReference>
<dbReference type="InterPro" id="IPR029052">
    <property type="entry name" value="Metallo-depent_PP-like"/>
</dbReference>
<dbReference type="Pfam" id="PF00149">
    <property type="entry name" value="Metallophos"/>
    <property type="match status" value="1"/>
</dbReference>
<dbReference type="SUPFAM" id="SSF56300">
    <property type="entry name" value="Metallo-dependent phosphatases"/>
    <property type="match status" value="1"/>
</dbReference>
<proteinExistence type="inferred from homology"/>
<evidence type="ECO:0000313" key="6">
    <source>
        <dbReference type="EMBL" id="GGC55661.1"/>
    </source>
</evidence>
<dbReference type="AlphaFoldDB" id="A0A916U0L3"/>
<keyword evidence="1" id="KW-0479">Metal-binding</keyword>
<dbReference type="GO" id="GO:0016787">
    <property type="term" value="F:hydrolase activity"/>
    <property type="evidence" value="ECO:0007669"/>
    <property type="project" value="UniProtKB-KW"/>
</dbReference>
<organism evidence="6 7">
    <name type="scientific">Chelatococcus reniformis</name>
    <dbReference type="NCBI Taxonomy" id="1494448"/>
    <lineage>
        <taxon>Bacteria</taxon>
        <taxon>Pseudomonadati</taxon>
        <taxon>Pseudomonadota</taxon>
        <taxon>Alphaproteobacteria</taxon>
        <taxon>Hyphomicrobiales</taxon>
        <taxon>Chelatococcaceae</taxon>
        <taxon>Chelatococcus</taxon>
    </lineage>
</organism>
<evidence type="ECO:0000313" key="7">
    <source>
        <dbReference type="Proteomes" id="UP000637002"/>
    </source>
</evidence>
<evidence type="ECO:0000256" key="3">
    <source>
        <dbReference type="ARBA" id="ARBA00023004"/>
    </source>
</evidence>
<sequence>MRRLAHISDLHFGRADMAVAEALVDELNSMAPDLIVASGDFTQGARSREFRQAAAFLKRLAAPVLAVVGNHDITPYHLLERFLDPYARFRRYIQPGIEPVWQDDELIVIGINTARRMAPELNWSYGRISQGQMNGVERILAAAPASLYRIVVGHHPFLPPAWDEDARVVMRAKRAIAVFERAGVGLILSGHLHRGYSRFVKPEVVGEEVAGVKESSGATASRRLMVVQAGSAISTRLRGEPNAFNVITIARGRATVEPRLWNGAAWGPSAAGAQ</sequence>
<keyword evidence="2" id="KW-0378">Hydrolase</keyword>
<comment type="similarity">
    <text evidence="4">Belongs to the cyclic nucleotide phosphodiesterase class-III family.</text>
</comment>
<dbReference type="InterPro" id="IPR004843">
    <property type="entry name" value="Calcineurin-like_PHP"/>
</dbReference>
<name>A0A916U0L3_9HYPH</name>
<dbReference type="GO" id="GO:0046872">
    <property type="term" value="F:metal ion binding"/>
    <property type="evidence" value="ECO:0007669"/>
    <property type="project" value="UniProtKB-KW"/>
</dbReference>
<evidence type="ECO:0000256" key="4">
    <source>
        <dbReference type="ARBA" id="ARBA00025742"/>
    </source>
</evidence>